<dbReference type="PANTHER" id="PTHR46018:SF4">
    <property type="entry name" value="METALLO-HYDROLASE YHFI-RELATED"/>
    <property type="match status" value="1"/>
</dbReference>
<dbReference type="KEGG" id="nth:Nther_0441"/>
<protein>
    <submittedName>
        <fullName evidence="2">Beta-lactamase domain protein</fullName>
    </submittedName>
</protein>
<dbReference type="InParanoid" id="B2A5U4"/>
<dbReference type="EMBL" id="CP001034">
    <property type="protein sequence ID" value="ACB84037.1"/>
    <property type="molecule type" value="Genomic_DNA"/>
</dbReference>
<dbReference type="Proteomes" id="UP000001683">
    <property type="component" value="Chromosome"/>
</dbReference>
<sequence length="259" mass="29335">MKMTKAFMLRVLGRYAPFPAKNSNCSGYLLTAGEDNFLFDCGNGVLSNLQNYLDLSQLSALFITHHHSDHVADLIALRHAYEDLQSRGEVTSKLPVYTPPYPQDTVAELEEYPGFDIKFLAEGEDIIIEDKKISWSVTNHFLYCAAYRVEYKEKAFVYTGDNAYDNETIEDNSTADIINLSKGADLLLTEASLEEEWKKEPEKRHMSARDAASLAKEAQVKHMVISHFHPRADLRKLLRESKQIHPNTSLAVEGTSYLV</sequence>
<gene>
    <name evidence="2" type="ordered locus">Nther_0441</name>
</gene>
<name>B2A5U4_NATTJ</name>
<dbReference type="AlphaFoldDB" id="B2A5U4"/>
<reference evidence="2 3" key="1">
    <citation type="submission" date="2008-04" db="EMBL/GenBank/DDBJ databases">
        <title>Complete sequence of chromosome of Natranaerobius thermophilus JW/NM-WN-LF.</title>
        <authorList>
            <consortium name="US DOE Joint Genome Institute"/>
            <person name="Copeland A."/>
            <person name="Lucas S."/>
            <person name="Lapidus A."/>
            <person name="Glavina del Rio T."/>
            <person name="Dalin E."/>
            <person name="Tice H."/>
            <person name="Bruce D."/>
            <person name="Goodwin L."/>
            <person name="Pitluck S."/>
            <person name="Chertkov O."/>
            <person name="Brettin T."/>
            <person name="Detter J.C."/>
            <person name="Han C."/>
            <person name="Kuske C.R."/>
            <person name="Schmutz J."/>
            <person name="Larimer F."/>
            <person name="Land M."/>
            <person name="Hauser L."/>
            <person name="Kyrpides N."/>
            <person name="Lykidis A."/>
            <person name="Mesbah N.M."/>
            <person name="Wiegel J."/>
        </authorList>
    </citation>
    <scope>NUCLEOTIDE SEQUENCE [LARGE SCALE GENOMIC DNA]</scope>
    <source>
        <strain evidence="3">ATCC BAA-1301 / DSM 18059 / JW/NM-WN-LF</strain>
    </source>
</reference>
<dbReference type="SMART" id="SM00849">
    <property type="entry name" value="Lactamase_B"/>
    <property type="match status" value="1"/>
</dbReference>
<dbReference type="STRING" id="457570.Nther_0441"/>
<reference evidence="2 3" key="2">
    <citation type="journal article" date="2011" name="J. Bacteriol.">
        <title>Complete genome sequence of the anaerobic, halophilic alkalithermophile Natranaerobius thermophilus JW/NM-WN-LF.</title>
        <authorList>
            <person name="Zhao B."/>
            <person name="Mesbah N.M."/>
            <person name="Dalin E."/>
            <person name="Goodwin L."/>
            <person name="Nolan M."/>
            <person name="Pitluck S."/>
            <person name="Chertkov O."/>
            <person name="Brettin T.S."/>
            <person name="Han J."/>
            <person name="Larimer F.W."/>
            <person name="Land M.L."/>
            <person name="Hauser L."/>
            <person name="Kyrpides N."/>
            <person name="Wiegel J."/>
        </authorList>
    </citation>
    <scope>NUCLEOTIDE SEQUENCE [LARGE SCALE GENOMIC DNA]</scope>
    <source>
        <strain evidence="3">ATCC BAA-1301 / DSM 18059 / JW/NM-WN-LF</strain>
    </source>
</reference>
<evidence type="ECO:0000313" key="2">
    <source>
        <dbReference type="EMBL" id="ACB84037.1"/>
    </source>
</evidence>
<dbReference type="eggNOG" id="COG1234">
    <property type="taxonomic scope" value="Bacteria"/>
</dbReference>
<dbReference type="Gene3D" id="3.60.15.10">
    <property type="entry name" value="Ribonuclease Z/Hydroxyacylglutathione hydrolase-like"/>
    <property type="match status" value="1"/>
</dbReference>
<evidence type="ECO:0000313" key="3">
    <source>
        <dbReference type="Proteomes" id="UP000001683"/>
    </source>
</evidence>
<dbReference type="HOGENOM" id="CLU_031317_3_1_9"/>
<dbReference type="Pfam" id="PF12706">
    <property type="entry name" value="Lactamase_B_2"/>
    <property type="match status" value="1"/>
</dbReference>
<keyword evidence="3" id="KW-1185">Reference proteome</keyword>
<dbReference type="InterPro" id="IPR001279">
    <property type="entry name" value="Metallo-B-lactamas"/>
</dbReference>
<dbReference type="FunCoup" id="B2A5U4">
    <property type="interactions" value="18"/>
</dbReference>
<accession>B2A5U4</accession>
<dbReference type="RefSeq" id="WP_012446924.1">
    <property type="nucleotide sequence ID" value="NC_010718.1"/>
</dbReference>
<dbReference type="OrthoDB" id="9800940at2"/>
<dbReference type="SUPFAM" id="SSF56281">
    <property type="entry name" value="Metallo-hydrolase/oxidoreductase"/>
    <property type="match status" value="1"/>
</dbReference>
<proteinExistence type="predicted"/>
<evidence type="ECO:0000259" key="1">
    <source>
        <dbReference type="SMART" id="SM00849"/>
    </source>
</evidence>
<organism evidence="2 3">
    <name type="scientific">Natranaerobius thermophilus (strain ATCC BAA-1301 / DSM 18059 / JW/NM-WN-LF)</name>
    <dbReference type="NCBI Taxonomy" id="457570"/>
    <lineage>
        <taxon>Bacteria</taxon>
        <taxon>Bacillati</taxon>
        <taxon>Bacillota</taxon>
        <taxon>Clostridia</taxon>
        <taxon>Natranaerobiales</taxon>
        <taxon>Natranaerobiaceae</taxon>
        <taxon>Natranaerobius</taxon>
    </lineage>
</organism>
<dbReference type="InterPro" id="IPR036866">
    <property type="entry name" value="RibonucZ/Hydroxyglut_hydro"/>
</dbReference>
<feature type="domain" description="Metallo-beta-lactamase" evidence="1">
    <location>
        <begin position="24"/>
        <end position="209"/>
    </location>
</feature>
<dbReference type="PANTHER" id="PTHR46018">
    <property type="entry name" value="ZINC PHOSPHODIESTERASE ELAC PROTEIN 1"/>
    <property type="match status" value="1"/>
</dbReference>
<dbReference type="GO" id="GO:0042781">
    <property type="term" value="F:3'-tRNA processing endoribonuclease activity"/>
    <property type="evidence" value="ECO:0007669"/>
    <property type="project" value="TreeGrafter"/>
</dbReference>
<dbReference type="CDD" id="cd07716">
    <property type="entry name" value="RNaseZ_short-form-like_MBL-fold"/>
    <property type="match status" value="1"/>
</dbReference>